<proteinExistence type="predicted"/>
<reference evidence="3" key="1">
    <citation type="submission" date="2022-02" db="EMBL/GenBank/DDBJ databases">
        <title>The genome sequence of Ruegeria sp. 1NDH52C.</title>
        <authorList>
            <person name="Du J."/>
        </authorList>
    </citation>
    <scope>NUCLEOTIDE SEQUENCE</scope>
    <source>
        <strain evidence="3">1NDH52C</strain>
    </source>
</reference>
<dbReference type="InterPro" id="IPR036465">
    <property type="entry name" value="vWFA_dom_sf"/>
</dbReference>
<dbReference type="Proteomes" id="UP001165279">
    <property type="component" value="Unassembled WGS sequence"/>
</dbReference>
<feature type="domain" description="VWFA" evidence="2">
    <location>
        <begin position="53"/>
        <end position="255"/>
    </location>
</feature>
<dbReference type="Pfam" id="PF13519">
    <property type="entry name" value="VWA_2"/>
    <property type="match status" value="1"/>
</dbReference>
<gene>
    <name evidence="3" type="ORF">MB818_20955</name>
</gene>
<comment type="caution">
    <text evidence="3">The sequence shown here is derived from an EMBL/GenBank/DDBJ whole genome shotgun (WGS) entry which is preliminary data.</text>
</comment>
<dbReference type="SUPFAM" id="SSF53300">
    <property type="entry name" value="vWA-like"/>
    <property type="match status" value="1"/>
</dbReference>
<dbReference type="RefSeq" id="WP_234137695.1">
    <property type="nucleotide sequence ID" value="NZ_JAKOEM010000034.1"/>
</dbReference>
<organism evidence="3 4">
    <name type="scientific">Ruegeria alba</name>
    <dbReference type="NCBI Taxonomy" id="2916756"/>
    <lineage>
        <taxon>Bacteria</taxon>
        <taxon>Pseudomonadati</taxon>
        <taxon>Pseudomonadota</taxon>
        <taxon>Alphaproteobacteria</taxon>
        <taxon>Rhodobacterales</taxon>
        <taxon>Roseobacteraceae</taxon>
        <taxon>Ruegeria</taxon>
    </lineage>
</organism>
<dbReference type="InterPro" id="IPR002035">
    <property type="entry name" value="VWF_A"/>
</dbReference>
<protein>
    <submittedName>
        <fullName evidence="3">VWA domain-containing protein</fullName>
    </submittedName>
</protein>
<evidence type="ECO:0000259" key="2">
    <source>
        <dbReference type="PROSITE" id="PS50234"/>
    </source>
</evidence>
<dbReference type="PROSITE" id="PS50234">
    <property type="entry name" value="VWFA"/>
    <property type="match status" value="1"/>
</dbReference>
<evidence type="ECO:0000313" key="3">
    <source>
        <dbReference type="EMBL" id="MCG6560681.1"/>
    </source>
</evidence>
<accession>A0ABS9P2F3</accession>
<evidence type="ECO:0000256" key="1">
    <source>
        <dbReference type="SAM" id="MobiDB-lite"/>
    </source>
</evidence>
<name>A0ABS9P2F3_9RHOB</name>
<sequence length="269" mass="27996">MDRSPVPRPSWGMERDSDIPASGRTGRAARVAALLVAGLAPAPAIGEADCTSDAMIVFDASGSMAEMGYNGLDRPRILDAREAMHDTLPRIATLRRLGLVTYGAAMDGAADGDLCKRVSMPFAPSPDAAGPILNLIDGIEPDGNTALTDAVDLAARVFDQPPRPGVIVLVTDGEETCGGTPCALATDLARNAPGLTVHVIGFRVRSQFFGWEGGDGNPTVPETISPAECLAQATGGEYVSTETVEELIRALNQTLGCPLYGALAPLRTP</sequence>
<feature type="region of interest" description="Disordered" evidence="1">
    <location>
        <begin position="1"/>
        <end position="23"/>
    </location>
</feature>
<keyword evidence="4" id="KW-1185">Reference proteome</keyword>
<evidence type="ECO:0000313" key="4">
    <source>
        <dbReference type="Proteomes" id="UP001165279"/>
    </source>
</evidence>
<dbReference type="SMART" id="SM00327">
    <property type="entry name" value="VWA"/>
    <property type="match status" value="1"/>
</dbReference>
<dbReference type="Gene3D" id="3.40.50.410">
    <property type="entry name" value="von Willebrand factor, type A domain"/>
    <property type="match status" value="1"/>
</dbReference>
<dbReference type="EMBL" id="JAKOEM010000034">
    <property type="protein sequence ID" value="MCG6560681.1"/>
    <property type="molecule type" value="Genomic_DNA"/>
</dbReference>